<name>A0A9W8ZV86_9AGAR</name>
<feature type="signal peptide" evidence="2">
    <location>
        <begin position="1"/>
        <end position="18"/>
    </location>
</feature>
<keyword evidence="2" id="KW-0732">Signal</keyword>
<evidence type="ECO:0000313" key="3">
    <source>
        <dbReference type="EMBL" id="KAJ4466461.1"/>
    </source>
</evidence>
<evidence type="ECO:0000313" key="4">
    <source>
        <dbReference type="Proteomes" id="UP001150238"/>
    </source>
</evidence>
<reference evidence="3" key="1">
    <citation type="submission" date="2022-08" db="EMBL/GenBank/DDBJ databases">
        <authorList>
            <consortium name="DOE Joint Genome Institute"/>
            <person name="Min B."/>
            <person name="Riley R."/>
            <person name="Sierra-Patev S."/>
            <person name="Naranjo-Ortiz M."/>
            <person name="Looney B."/>
            <person name="Konkel Z."/>
            <person name="Slot J.C."/>
            <person name="Sakamoto Y."/>
            <person name="Steenwyk J.L."/>
            <person name="Rokas A."/>
            <person name="Carro J."/>
            <person name="Camarero S."/>
            <person name="Ferreira P."/>
            <person name="Molpeceres G."/>
            <person name="Ruiz-Duenas F.J."/>
            <person name="Serrano A."/>
            <person name="Henrissat B."/>
            <person name="Drula E."/>
            <person name="Hughes K.W."/>
            <person name="Mata J.L."/>
            <person name="Ishikawa N.K."/>
            <person name="Vargas-Isla R."/>
            <person name="Ushijima S."/>
            <person name="Smith C.A."/>
            <person name="Ahrendt S."/>
            <person name="Andreopoulos W."/>
            <person name="He G."/>
            <person name="Labutti K."/>
            <person name="Lipzen A."/>
            <person name="Ng V."/>
            <person name="Sandor L."/>
            <person name="Barry K."/>
            <person name="Martinez A.T."/>
            <person name="Xiao Y."/>
            <person name="Gibbons J.G."/>
            <person name="Terashima K."/>
            <person name="Hibbett D.S."/>
            <person name="Grigoriev I.V."/>
        </authorList>
    </citation>
    <scope>NUCLEOTIDE SEQUENCE</scope>
    <source>
        <strain evidence="3">Sp2 HRB7682 ss15</strain>
    </source>
</reference>
<dbReference type="AlphaFoldDB" id="A0A9W8ZV86"/>
<gene>
    <name evidence="3" type="ORF">C8J55DRAFT_493092</name>
</gene>
<feature type="compositionally biased region" description="Basic and acidic residues" evidence="1">
    <location>
        <begin position="288"/>
        <end position="303"/>
    </location>
</feature>
<feature type="region of interest" description="Disordered" evidence="1">
    <location>
        <begin position="249"/>
        <end position="268"/>
    </location>
</feature>
<proteinExistence type="predicted"/>
<comment type="caution">
    <text evidence="3">The sequence shown here is derived from an EMBL/GenBank/DDBJ whole genome shotgun (WGS) entry which is preliminary data.</text>
</comment>
<accession>A0A9W8ZV86</accession>
<feature type="chain" id="PRO_5040873279" evidence="2">
    <location>
        <begin position="19"/>
        <end position="341"/>
    </location>
</feature>
<organism evidence="3 4">
    <name type="scientific">Lentinula lateritia</name>
    <dbReference type="NCBI Taxonomy" id="40482"/>
    <lineage>
        <taxon>Eukaryota</taxon>
        <taxon>Fungi</taxon>
        <taxon>Dikarya</taxon>
        <taxon>Basidiomycota</taxon>
        <taxon>Agaricomycotina</taxon>
        <taxon>Agaricomycetes</taxon>
        <taxon>Agaricomycetidae</taxon>
        <taxon>Agaricales</taxon>
        <taxon>Marasmiineae</taxon>
        <taxon>Omphalotaceae</taxon>
        <taxon>Lentinula</taxon>
    </lineage>
</organism>
<reference evidence="3" key="2">
    <citation type="journal article" date="2023" name="Proc. Natl. Acad. Sci. U.S.A.">
        <title>A global phylogenomic analysis of the shiitake genus Lentinula.</title>
        <authorList>
            <person name="Sierra-Patev S."/>
            <person name="Min B."/>
            <person name="Naranjo-Ortiz M."/>
            <person name="Looney B."/>
            <person name="Konkel Z."/>
            <person name="Slot J.C."/>
            <person name="Sakamoto Y."/>
            <person name="Steenwyk J.L."/>
            <person name="Rokas A."/>
            <person name="Carro J."/>
            <person name="Camarero S."/>
            <person name="Ferreira P."/>
            <person name="Molpeceres G."/>
            <person name="Ruiz-Duenas F.J."/>
            <person name="Serrano A."/>
            <person name="Henrissat B."/>
            <person name="Drula E."/>
            <person name="Hughes K.W."/>
            <person name="Mata J.L."/>
            <person name="Ishikawa N.K."/>
            <person name="Vargas-Isla R."/>
            <person name="Ushijima S."/>
            <person name="Smith C.A."/>
            <person name="Donoghue J."/>
            <person name="Ahrendt S."/>
            <person name="Andreopoulos W."/>
            <person name="He G."/>
            <person name="LaButti K."/>
            <person name="Lipzen A."/>
            <person name="Ng V."/>
            <person name="Riley R."/>
            <person name="Sandor L."/>
            <person name="Barry K."/>
            <person name="Martinez A.T."/>
            <person name="Xiao Y."/>
            <person name="Gibbons J.G."/>
            <person name="Terashima K."/>
            <person name="Grigoriev I.V."/>
            <person name="Hibbett D."/>
        </authorList>
    </citation>
    <scope>NUCLEOTIDE SEQUENCE</scope>
    <source>
        <strain evidence="3">Sp2 HRB7682 ss15</strain>
    </source>
</reference>
<dbReference type="EMBL" id="JANVFS010000045">
    <property type="protein sequence ID" value="KAJ4466461.1"/>
    <property type="molecule type" value="Genomic_DNA"/>
</dbReference>
<protein>
    <submittedName>
        <fullName evidence="3">Uncharacterized protein</fullName>
    </submittedName>
</protein>
<dbReference type="Proteomes" id="UP001150238">
    <property type="component" value="Unassembled WGS sequence"/>
</dbReference>
<feature type="region of interest" description="Disordered" evidence="1">
    <location>
        <begin position="286"/>
        <end position="317"/>
    </location>
</feature>
<evidence type="ECO:0000256" key="2">
    <source>
        <dbReference type="SAM" id="SignalP"/>
    </source>
</evidence>
<sequence length="341" mass="36326">MRLSLTFIIFGLATVVCAAPRPMNAETREIGHTEALKLHKRGALSTRAGGASSAGPNPSPSDQVPAEKKKEEDDPQEDSAADRGDGLGSVLSCTGAGRPLNDLQKTLARTALIVFFQSPSAKEKLPPITVPNNCAQYYVANNVGAGARANNIVNFQFKHKKCGEGFCRGFLNISTGAGKVRNAKEEVMYSVAASPTMVWNTKLNSPRLASPVTVFAFTPSASEDGENLRVKISGVIDTSALFRANQPAQAGTGSVGVGISDDESADDDQSNVQACTWCRASDQNPHMLRRDASPINVRDEKSLKPSSTSTGDKFETKCDSLKDPLKFSISPNASRLHVRSS</sequence>
<feature type="region of interest" description="Disordered" evidence="1">
    <location>
        <begin position="45"/>
        <end position="87"/>
    </location>
</feature>
<evidence type="ECO:0000256" key="1">
    <source>
        <dbReference type="SAM" id="MobiDB-lite"/>
    </source>
</evidence>